<dbReference type="InterPro" id="IPR050235">
    <property type="entry name" value="CK1_Ser-Thr_kinase"/>
</dbReference>
<dbReference type="InterPro" id="IPR011009">
    <property type="entry name" value="Kinase-like_dom_sf"/>
</dbReference>
<dbReference type="STRING" id="1754190.A0A1Y2AEC7"/>
<dbReference type="Pfam" id="PF00069">
    <property type="entry name" value="Pkinase"/>
    <property type="match status" value="1"/>
</dbReference>
<gene>
    <name evidence="4" type="ORF">LY90DRAFT_463759</name>
</gene>
<keyword evidence="4" id="KW-0418">Kinase</keyword>
<dbReference type="SMART" id="SM00220">
    <property type="entry name" value="S_TKc"/>
    <property type="match status" value="1"/>
</dbReference>
<dbReference type="AlphaFoldDB" id="A0A1Y2AEC7"/>
<dbReference type="Gene3D" id="1.10.510.10">
    <property type="entry name" value="Transferase(Phosphotransferase) domain 1"/>
    <property type="match status" value="1"/>
</dbReference>
<dbReference type="SUPFAM" id="SSF56112">
    <property type="entry name" value="Protein kinase-like (PK-like)"/>
    <property type="match status" value="1"/>
</dbReference>
<dbReference type="EC" id="2.7.11.1" evidence="1"/>
<dbReference type="PANTHER" id="PTHR11909">
    <property type="entry name" value="CASEIN KINASE-RELATED"/>
    <property type="match status" value="1"/>
</dbReference>
<dbReference type="InterPro" id="IPR008271">
    <property type="entry name" value="Ser/Thr_kinase_AS"/>
</dbReference>
<proteinExistence type="predicted"/>
<feature type="region of interest" description="Disordered" evidence="2">
    <location>
        <begin position="433"/>
        <end position="646"/>
    </location>
</feature>
<dbReference type="PROSITE" id="PS00108">
    <property type="entry name" value="PROTEIN_KINASE_ST"/>
    <property type="match status" value="1"/>
</dbReference>
<dbReference type="Proteomes" id="UP000193920">
    <property type="component" value="Unassembled WGS sequence"/>
</dbReference>
<evidence type="ECO:0000256" key="1">
    <source>
        <dbReference type="ARBA" id="ARBA00012513"/>
    </source>
</evidence>
<dbReference type="GO" id="GO:0005524">
    <property type="term" value="F:ATP binding"/>
    <property type="evidence" value="ECO:0007669"/>
    <property type="project" value="InterPro"/>
</dbReference>
<feature type="compositionally biased region" description="Polar residues" evidence="2">
    <location>
        <begin position="433"/>
        <end position="461"/>
    </location>
</feature>
<dbReference type="EMBL" id="MCOG01000279">
    <property type="protein sequence ID" value="ORY20814.1"/>
    <property type="molecule type" value="Genomic_DNA"/>
</dbReference>
<dbReference type="PROSITE" id="PS50011">
    <property type="entry name" value="PROTEIN_KINASE_DOM"/>
    <property type="match status" value="1"/>
</dbReference>
<evidence type="ECO:0000256" key="2">
    <source>
        <dbReference type="SAM" id="MobiDB-lite"/>
    </source>
</evidence>
<accession>A0A1Y2AEC7</accession>
<dbReference type="GO" id="GO:0004674">
    <property type="term" value="F:protein serine/threonine kinase activity"/>
    <property type="evidence" value="ECO:0007669"/>
    <property type="project" value="UniProtKB-EC"/>
</dbReference>
<protein>
    <recommendedName>
        <fullName evidence="1">non-specific serine/threonine protein kinase</fullName>
        <ecNumber evidence="1">2.7.11.1</ecNumber>
    </recommendedName>
</protein>
<feature type="domain" description="Protein kinase" evidence="3">
    <location>
        <begin position="51"/>
        <end position="362"/>
    </location>
</feature>
<reference evidence="4 5" key="1">
    <citation type="submission" date="2016-08" db="EMBL/GenBank/DDBJ databases">
        <title>A Parts List for Fungal Cellulosomes Revealed by Comparative Genomics.</title>
        <authorList>
            <consortium name="DOE Joint Genome Institute"/>
            <person name="Haitjema C.H."/>
            <person name="Gilmore S.P."/>
            <person name="Henske J.K."/>
            <person name="Solomon K.V."/>
            <person name="De Groot R."/>
            <person name="Kuo A."/>
            <person name="Mondo S.J."/>
            <person name="Salamov A.A."/>
            <person name="Labutti K."/>
            <person name="Zhao Z."/>
            <person name="Chiniquy J."/>
            <person name="Barry K."/>
            <person name="Brewer H.M."/>
            <person name="Purvine S.O."/>
            <person name="Wright A.T."/>
            <person name="Boxma B."/>
            <person name="Van Alen T."/>
            <person name="Hackstein J.H."/>
            <person name="Baker S.E."/>
            <person name="Grigoriev I.V."/>
            <person name="O'Malley M.A."/>
        </authorList>
    </citation>
    <scope>NUCLEOTIDE SEQUENCE [LARGE SCALE GENOMIC DNA]</scope>
    <source>
        <strain evidence="4 5">G1</strain>
    </source>
</reference>
<dbReference type="OrthoDB" id="5800476at2759"/>
<feature type="region of interest" description="Disordered" evidence="2">
    <location>
        <begin position="375"/>
        <end position="405"/>
    </location>
</feature>
<feature type="compositionally biased region" description="Low complexity" evidence="2">
    <location>
        <begin position="602"/>
        <end position="620"/>
    </location>
</feature>
<evidence type="ECO:0000313" key="4">
    <source>
        <dbReference type="EMBL" id="ORY20814.1"/>
    </source>
</evidence>
<feature type="compositionally biased region" description="Basic and acidic residues" evidence="2">
    <location>
        <begin position="22"/>
        <end position="31"/>
    </location>
</feature>
<keyword evidence="4" id="KW-0808">Transferase</keyword>
<dbReference type="InterPro" id="IPR000719">
    <property type="entry name" value="Prot_kinase_dom"/>
</dbReference>
<comment type="caution">
    <text evidence="4">The sequence shown here is derived from an EMBL/GenBank/DDBJ whole genome shotgun (WGS) entry which is preliminary data.</text>
</comment>
<feature type="region of interest" description="Disordered" evidence="2">
    <location>
        <begin position="1"/>
        <end position="45"/>
    </location>
</feature>
<evidence type="ECO:0000313" key="5">
    <source>
        <dbReference type="Proteomes" id="UP000193920"/>
    </source>
</evidence>
<feature type="compositionally biased region" description="Basic and acidic residues" evidence="2">
    <location>
        <begin position="478"/>
        <end position="514"/>
    </location>
</feature>
<feature type="compositionally biased region" description="Basic and acidic residues" evidence="2">
    <location>
        <begin position="521"/>
        <end position="588"/>
    </location>
</feature>
<keyword evidence="5" id="KW-1185">Reference proteome</keyword>
<evidence type="ECO:0000259" key="3">
    <source>
        <dbReference type="PROSITE" id="PS50011"/>
    </source>
</evidence>
<sequence length="646" mass="73386">MAAPNTGSAIPHQHHNQQSQTRHADNKVDGSHHHHSGRRDVTGNNIIGNRFKIGRRIGEGSLVLFMMVGVDTTTNKHVAIKYESKKSEAPQLRDEYRTYKLLQGFTGIPNAYYFGSESMYNILVIDLLGPSLEDMFDTCNRKFSVKTVCLAAKQMLCRVQSVHEKSLVYRDIKPDNFLVGRIPPYVDTTENPSLDKDVNSILKHHSKEHPHPASQIYLIDFGMAKFYRDPKTLQHIPYKEKRSLSGTARYMSINTHLGREQSRRDDLEGLGHVLMYFLRGSLPWQGMKAATNKQKYEKIGEKKRTTPIKELCDGFPEEFAIYMNYVRKLGFEETPDYDYLRGLFDNVLKRMGEEEDNVFDWMIKLEEQRKEITRLREKQKSNANNSSQQIQQPPQKPTNLSVPGNVVNESITQNASMQVLRGGVDSVDEVANASNSQNLVDDARNQGNVNRKEQNTNSPLNNEIKMESIDNINEEENEKIKDNNKEDKEKETKNIELKEQENKIEKEEPKKEELTPEPTPEPEKEKVATPEPEKEKVAIPEPEKEKVATPEPEKEKVATPEPEKEKVTTPEPEKEKVTTPEPEKEKAATPEPISSSPATNEPVVASNPTPATATTTNPDTNNDKKDPPKKKSKGFFLFSCCTSSSE</sequence>
<feature type="compositionally biased region" description="Low complexity" evidence="2">
    <location>
        <begin position="381"/>
        <end position="393"/>
    </location>
</feature>
<organism evidence="4 5">
    <name type="scientific">Neocallimastix californiae</name>
    <dbReference type="NCBI Taxonomy" id="1754190"/>
    <lineage>
        <taxon>Eukaryota</taxon>
        <taxon>Fungi</taxon>
        <taxon>Fungi incertae sedis</taxon>
        <taxon>Chytridiomycota</taxon>
        <taxon>Chytridiomycota incertae sedis</taxon>
        <taxon>Neocallimastigomycetes</taxon>
        <taxon>Neocallimastigales</taxon>
        <taxon>Neocallimastigaceae</taxon>
        <taxon>Neocallimastix</taxon>
    </lineage>
</organism>
<name>A0A1Y2AEC7_9FUNG</name>